<sequence length="157" mass="18543">MSATAHVWIVCEKCGRRFEQRKTCRTRNAAGKYEDWAHKNITLCPNCWFNAKRKDELEERAEKEKRDEEITRGVKFSAFVFGSEKQIAWAEKIRRGAAASLLTDKRGLSEDTLAHINAITDSRWWINMREHMRTPGMFLDEMRRYFRWNPSDDPAKT</sequence>
<keyword evidence="1" id="KW-0862">Zinc</keyword>
<keyword evidence="1" id="KW-0863">Zinc-finger</keyword>
<name>A0A8S5N0K7_9CAUD</name>
<keyword evidence="1" id="KW-0479">Metal-binding</keyword>
<dbReference type="GO" id="GO:0008270">
    <property type="term" value="F:zinc ion binding"/>
    <property type="evidence" value="ECO:0007669"/>
    <property type="project" value="UniProtKB-KW"/>
</dbReference>
<evidence type="ECO:0000313" key="1">
    <source>
        <dbReference type="EMBL" id="DAD87659.1"/>
    </source>
</evidence>
<protein>
    <submittedName>
        <fullName evidence="1">TFIIB Transcription factor zinc-finger</fullName>
    </submittedName>
</protein>
<organism evidence="1">
    <name type="scientific">Siphoviridae sp. ctoMB99</name>
    <dbReference type="NCBI Taxonomy" id="2826459"/>
    <lineage>
        <taxon>Viruses</taxon>
        <taxon>Duplodnaviria</taxon>
        <taxon>Heunggongvirae</taxon>
        <taxon>Uroviricota</taxon>
        <taxon>Caudoviricetes</taxon>
    </lineage>
</organism>
<accession>A0A8S5N0K7</accession>
<reference evidence="1" key="1">
    <citation type="journal article" date="2021" name="Proc. Natl. Acad. Sci. U.S.A.">
        <title>A Catalog of Tens of Thousands of Viruses from Human Metagenomes Reveals Hidden Associations with Chronic Diseases.</title>
        <authorList>
            <person name="Tisza M.J."/>
            <person name="Buck C.B."/>
        </authorList>
    </citation>
    <scope>NUCLEOTIDE SEQUENCE</scope>
    <source>
        <strain evidence="1">CtoMB99</strain>
    </source>
</reference>
<dbReference type="EMBL" id="BK015023">
    <property type="protein sequence ID" value="DAD87659.1"/>
    <property type="molecule type" value="Genomic_DNA"/>
</dbReference>
<proteinExistence type="predicted"/>